<dbReference type="EMBL" id="JAYGJQ010000002">
    <property type="protein sequence ID" value="MEA9357062.1"/>
    <property type="molecule type" value="Genomic_DNA"/>
</dbReference>
<sequence length="171" mass="19451">MTNIYQKASKLIKNIAVITAVLPMMAWANVSYQMSNPSSEKVNVRLALSRMEHSRGLSGIRPSDFPDTQSMLFVNDGMGDRRFWMPDTYFNLDIIFLDTDLKIVGIEKNVPFHPGMAEPPVIFRTKTYKAQFVLETKANAPFSKKLKVGDKLKWISPTPISEIVLKTRQLQ</sequence>
<gene>
    <name evidence="1" type="ORF">SHI21_12630</name>
</gene>
<dbReference type="Proteomes" id="UP001302274">
    <property type="component" value="Unassembled WGS sequence"/>
</dbReference>
<reference evidence="1 2" key="1">
    <citation type="submission" date="2023-11" db="EMBL/GenBank/DDBJ databases">
        <title>A Novel Polar Bacteriovorax (B. antarcticus) Isolated from the Biocrust in Antarctica.</title>
        <authorList>
            <person name="Mun W."/>
            <person name="Choi S.Y."/>
            <person name="Mitchell R.J."/>
        </authorList>
    </citation>
    <scope>NUCLEOTIDE SEQUENCE [LARGE SCALE GENOMIC DNA]</scope>
    <source>
        <strain evidence="1 2">PP10</strain>
    </source>
</reference>
<protein>
    <submittedName>
        <fullName evidence="1">DUF192 domain-containing protein</fullName>
    </submittedName>
</protein>
<dbReference type="Pfam" id="PF02643">
    <property type="entry name" value="DUF192"/>
    <property type="match status" value="1"/>
</dbReference>
<dbReference type="PANTHER" id="PTHR37953:SF1">
    <property type="entry name" value="UPF0127 PROTEIN MJ1496"/>
    <property type="match status" value="1"/>
</dbReference>
<dbReference type="PANTHER" id="PTHR37953">
    <property type="entry name" value="UPF0127 PROTEIN MJ1496"/>
    <property type="match status" value="1"/>
</dbReference>
<proteinExistence type="predicted"/>
<keyword evidence="2" id="KW-1185">Reference proteome</keyword>
<evidence type="ECO:0000313" key="2">
    <source>
        <dbReference type="Proteomes" id="UP001302274"/>
    </source>
</evidence>
<accession>A0ABU5VWT7</accession>
<evidence type="ECO:0000313" key="1">
    <source>
        <dbReference type="EMBL" id="MEA9357062.1"/>
    </source>
</evidence>
<organism evidence="1 2">
    <name type="scientific">Bacteriovorax antarcticus</name>
    <dbReference type="NCBI Taxonomy" id="3088717"/>
    <lineage>
        <taxon>Bacteria</taxon>
        <taxon>Pseudomonadati</taxon>
        <taxon>Bdellovibrionota</taxon>
        <taxon>Bacteriovoracia</taxon>
        <taxon>Bacteriovoracales</taxon>
        <taxon>Bacteriovoracaceae</taxon>
        <taxon>Bacteriovorax</taxon>
    </lineage>
</organism>
<dbReference type="InterPro" id="IPR038695">
    <property type="entry name" value="Saro_0823-like_sf"/>
</dbReference>
<dbReference type="Gene3D" id="2.60.120.1140">
    <property type="entry name" value="Protein of unknown function DUF192"/>
    <property type="match status" value="1"/>
</dbReference>
<dbReference type="RefSeq" id="WP_323576956.1">
    <property type="nucleotide sequence ID" value="NZ_JAYGJQ010000002.1"/>
</dbReference>
<dbReference type="InterPro" id="IPR003795">
    <property type="entry name" value="DUF192"/>
</dbReference>
<comment type="caution">
    <text evidence="1">The sequence shown here is derived from an EMBL/GenBank/DDBJ whole genome shotgun (WGS) entry which is preliminary data.</text>
</comment>
<name>A0ABU5VWT7_9BACT</name>